<dbReference type="Gene3D" id="2.40.10.120">
    <property type="match status" value="1"/>
</dbReference>
<organism evidence="1 2">
    <name type="scientific">Oceanicoccus sagamiensis</name>
    <dbReference type="NCBI Taxonomy" id="716816"/>
    <lineage>
        <taxon>Bacteria</taxon>
        <taxon>Pseudomonadati</taxon>
        <taxon>Pseudomonadota</taxon>
        <taxon>Gammaproteobacteria</taxon>
        <taxon>Cellvibrionales</taxon>
        <taxon>Spongiibacteraceae</taxon>
        <taxon>Oceanicoccus</taxon>
    </lineage>
</organism>
<sequence length="101" mass="10860">MTQERANFTPVTIAQHDPQNDIALLKLPNNTQLHVPENIFGSPSTQEVGSSITCLGDPFANFGQHTLKKTSGIISSKVVNKEGTNQFQVDAMIHDSNSGGP</sequence>
<dbReference type="GO" id="GO:0006508">
    <property type="term" value="P:proteolysis"/>
    <property type="evidence" value="ECO:0007669"/>
    <property type="project" value="InterPro"/>
</dbReference>
<keyword evidence="2" id="KW-1185">Reference proteome</keyword>
<name>A0A1X9NK08_9GAMM</name>
<proteinExistence type="predicted"/>
<dbReference type="Proteomes" id="UP000193450">
    <property type="component" value="Chromosome"/>
</dbReference>
<reference evidence="1 2" key="1">
    <citation type="submission" date="2016-11" db="EMBL/GenBank/DDBJ databases">
        <title>Trade-off between light-utilization and light-protection in marine flavobacteria.</title>
        <authorList>
            <person name="Kumagai Y."/>
        </authorList>
    </citation>
    <scope>NUCLEOTIDE SEQUENCE [LARGE SCALE GENOMIC DNA]</scope>
    <source>
        <strain evidence="1 2">NBRC 107125</strain>
    </source>
</reference>
<protein>
    <recommendedName>
        <fullName evidence="3">Peptidase S1 domain-containing protein</fullName>
    </recommendedName>
</protein>
<dbReference type="AlphaFoldDB" id="A0A1X9NK08"/>
<dbReference type="STRING" id="716816.BST96_14375"/>
<dbReference type="SUPFAM" id="SSF50494">
    <property type="entry name" value="Trypsin-like serine proteases"/>
    <property type="match status" value="1"/>
</dbReference>
<dbReference type="InterPro" id="IPR009003">
    <property type="entry name" value="Peptidase_S1_PA"/>
</dbReference>
<dbReference type="GO" id="GO:0004252">
    <property type="term" value="F:serine-type endopeptidase activity"/>
    <property type="evidence" value="ECO:0007669"/>
    <property type="project" value="InterPro"/>
</dbReference>
<evidence type="ECO:0000313" key="2">
    <source>
        <dbReference type="Proteomes" id="UP000193450"/>
    </source>
</evidence>
<gene>
    <name evidence="1" type="ORF">BST96_14375</name>
</gene>
<dbReference type="Pfam" id="PF13365">
    <property type="entry name" value="Trypsin_2"/>
    <property type="match status" value="1"/>
</dbReference>
<dbReference type="EMBL" id="CP019343">
    <property type="protein sequence ID" value="ARN75197.1"/>
    <property type="molecule type" value="Genomic_DNA"/>
</dbReference>
<evidence type="ECO:0000313" key="1">
    <source>
        <dbReference type="EMBL" id="ARN75197.1"/>
    </source>
</evidence>
<dbReference type="PRINTS" id="PR00834">
    <property type="entry name" value="PROTEASES2C"/>
</dbReference>
<dbReference type="KEGG" id="osg:BST96_14375"/>
<evidence type="ECO:0008006" key="3">
    <source>
        <dbReference type="Google" id="ProtNLM"/>
    </source>
</evidence>
<dbReference type="InterPro" id="IPR001940">
    <property type="entry name" value="Peptidase_S1C"/>
</dbReference>
<accession>A0A1X9NK08</accession>